<organism evidence="3">
    <name type="scientific">Alexandrium catenella</name>
    <name type="common">Red tide dinoflagellate</name>
    <name type="synonym">Gonyaulax catenella</name>
    <dbReference type="NCBI Taxonomy" id="2925"/>
    <lineage>
        <taxon>Eukaryota</taxon>
        <taxon>Sar</taxon>
        <taxon>Alveolata</taxon>
        <taxon>Dinophyceae</taxon>
        <taxon>Gonyaulacales</taxon>
        <taxon>Pyrocystaceae</taxon>
        <taxon>Alexandrium</taxon>
    </lineage>
</organism>
<dbReference type="AlphaFoldDB" id="A0A7S1QK15"/>
<reference evidence="3" key="1">
    <citation type="submission" date="2021-01" db="EMBL/GenBank/DDBJ databases">
        <authorList>
            <person name="Corre E."/>
            <person name="Pelletier E."/>
            <person name="Niang G."/>
            <person name="Scheremetjew M."/>
            <person name="Finn R."/>
            <person name="Kale V."/>
            <person name="Holt S."/>
            <person name="Cochrane G."/>
            <person name="Meng A."/>
            <person name="Brown T."/>
            <person name="Cohen L."/>
        </authorList>
    </citation>
    <scope>NUCLEOTIDE SEQUENCE</scope>
    <source>
        <strain evidence="3">OF101</strain>
    </source>
</reference>
<proteinExistence type="predicted"/>
<keyword evidence="1" id="KW-0812">Transmembrane</keyword>
<protein>
    <submittedName>
        <fullName evidence="3">Uncharacterized protein</fullName>
    </submittedName>
</protein>
<feature type="signal peptide" evidence="2">
    <location>
        <begin position="1"/>
        <end position="17"/>
    </location>
</feature>
<evidence type="ECO:0000256" key="2">
    <source>
        <dbReference type="SAM" id="SignalP"/>
    </source>
</evidence>
<evidence type="ECO:0000256" key="1">
    <source>
        <dbReference type="SAM" id="Phobius"/>
    </source>
</evidence>
<keyword evidence="1" id="KW-1133">Transmembrane helix</keyword>
<dbReference type="EMBL" id="HBGE01044778">
    <property type="protein sequence ID" value="CAD9141109.1"/>
    <property type="molecule type" value="Transcribed_RNA"/>
</dbReference>
<keyword evidence="1" id="KW-0472">Membrane</keyword>
<name>A0A7S1QK15_ALECA</name>
<keyword evidence="2" id="KW-0732">Signal</keyword>
<accession>A0A7S1QK15</accession>
<feature type="transmembrane region" description="Helical" evidence="1">
    <location>
        <begin position="227"/>
        <end position="245"/>
    </location>
</feature>
<sequence>MVLLAGLGLLVLTRASAWVLEPAEFREARRRRAQRAVLCAALPYAVLAAALLAWQAEAGALLTSTSGWSTASKLAGPQEARRREVYKGAHDAFARAYEWLECKGENVTNGHPRHLSCASTSSSYEAKLMQSAVLNICRVRVKSPKQLARLKQCFALGEQLGYDSPGPYSESYGFFCRCWAASLGILPGLASFIKLIWIGEFLGVMAAFYVATEPGLSRMEGAMRSEVVAFGLGSGAFLVLKAVFLRPLAAEL</sequence>
<evidence type="ECO:0000313" key="3">
    <source>
        <dbReference type="EMBL" id="CAD9141109.1"/>
    </source>
</evidence>
<feature type="transmembrane region" description="Helical" evidence="1">
    <location>
        <begin position="33"/>
        <end position="54"/>
    </location>
</feature>
<feature type="chain" id="PRO_5030548165" evidence="2">
    <location>
        <begin position="18"/>
        <end position="252"/>
    </location>
</feature>
<feature type="transmembrane region" description="Helical" evidence="1">
    <location>
        <begin position="192"/>
        <end position="212"/>
    </location>
</feature>
<gene>
    <name evidence="3" type="ORF">ACAT0790_LOCUS26981</name>
</gene>